<sequence length="221" mass="25846">MFIHYYMLKNIFSFDVFCHGTFKSLCMFNTLRCKKNYNTLKSFLYNNITNYHLVIEIADEIITEQKQLKYKYKKIYIGTILFSLNIFLSFGRFLFKILTVSFGISTAPNLVPSRSVYTGSMHFCNRDKTKFIFEITYEKLCIKFSIIYFTHLNTDGTRLCNDLNAPPAKLANVDGLMFEFSKMLNELVVRDVLNDGDDKLSGFLVQDLIVPLRVELCKFCY</sequence>
<dbReference type="Proteomes" id="UP000475862">
    <property type="component" value="Unassembled WGS sequence"/>
</dbReference>
<feature type="transmembrane region" description="Helical" evidence="1">
    <location>
        <begin position="75"/>
        <end position="95"/>
    </location>
</feature>
<organism evidence="2 3">
    <name type="scientific">Aphis glycines</name>
    <name type="common">Soybean aphid</name>
    <dbReference type="NCBI Taxonomy" id="307491"/>
    <lineage>
        <taxon>Eukaryota</taxon>
        <taxon>Metazoa</taxon>
        <taxon>Ecdysozoa</taxon>
        <taxon>Arthropoda</taxon>
        <taxon>Hexapoda</taxon>
        <taxon>Insecta</taxon>
        <taxon>Pterygota</taxon>
        <taxon>Neoptera</taxon>
        <taxon>Paraneoptera</taxon>
        <taxon>Hemiptera</taxon>
        <taxon>Sternorrhyncha</taxon>
        <taxon>Aphidomorpha</taxon>
        <taxon>Aphidoidea</taxon>
        <taxon>Aphididae</taxon>
        <taxon>Aphidini</taxon>
        <taxon>Aphis</taxon>
        <taxon>Aphis</taxon>
    </lineage>
</organism>
<keyword evidence="1" id="KW-0472">Membrane</keyword>
<name>A0A6G0TU86_APHGL</name>
<proteinExistence type="predicted"/>
<gene>
    <name evidence="2" type="ORF">AGLY_005520</name>
</gene>
<accession>A0A6G0TU86</accession>
<dbReference type="AlphaFoldDB" id="A0A6G0TU86"/>
<evidence type="ECO:0000313" key="2">
    <source>
        <dbReference type="EMBL" id="KAE9538938.1"/>
    </source>
</evidence>
<keyword evidence="3" id="KW-1185">Reference proteome</keyword>
<protein>
    <submittedName>
        <fullName evidence="2">Uncharacterized protein</fullName>
    </submittedName>
</protein>
<reference evidence="2 3" key="1">
    <citation type="submission" date="2019-08" db="EMBL/GenBank/DDBJ databases">
        <title>The genome of the soybean aphid Biotype 1, its phylome, world population structure and adaptation to the North American continent.</title>
        <authorList>
            <person name="Giordano R."/>
            <person name="Donthu R.K."/>
            <person name="Hernandez A.G."/>
            <person name="Wright C.L."/>
            <person name="Zimin A.V."/>
        </authorList>
    </citation>
    <scope>NUCLEOTIDE SEQUENCE [LARGE SCALE GENOMIC DNA]</scope>
    <source>
        <tissue evidence="2">Whole aphids</tissue>
    </source>
</reference>
<evidence type="ECO:0000256" key="1">
    <source>
        <dbReference type="SAM" id="Phobius"/>
    </source>
</evidence>
<comment type="caution">
    <text evidence="2">The sequence shown here is derived from an EMBL/GenBank/DDBJ whole genome shotgun (WGS) entry which is preliminary data.</text>
</comment>
<dbReference type="EMBL" id="VYZN01000015">
    <property type="protein sequence ID" value="KAE9538938.1"/>
    <property type="molecule type" value="Genomic_DNA"/>
</dbReference>
<keyword evidence="1" id="KW-0812">Transmembrane</keyword>
<evidence type="ECO:0000313" key="3">
    <source>
        <dbReference type="Proteomes" id="UP000475862"/>
    </source>
</evidence>
<keyword evidence="1" id="KW-1133">Transmembrane helix</keyword>